<keyword evidence="17" id="KW-1185">Reference proteome</keyword>
<evidence type="ECO:0000313" key="16">
    <source>
        <dbReference type="EMBL" id="AHC13595.1"/>
    </source>
</evidence>
<proteinExistence type="inferred from homology"/>
<dbReference type="eggNOG" id="COG0332">
    <property type="taxonomic scope" value="Bacteria"/>
</dbReference>
<dbReference type="SUPFAM" id="SSF53901">
    <property type="entry name" value="Thiolase-like"/>
    <property type="match status" value="1"/>
</dbReference>
<keyword evidence="9 13" id="KW-0275">Fatty acid biosynthesis</keyword>
<keyword evidence="10 13" id="KW-0511">Multifunctional enzyme</keyword>
<dbReference type="PATRIC" id="fig|1307761.3.peg.152"/>
<dbReference type="Pfam" id="PF08545">
    <property type="entry name" value="ACP_syn_III"/>
    <property type="match status" value="1"/>
</dbReference>
<evidence type="ECO:0000256" key="6">
    <source>
        <dbReference type="ARBA" id="ARBA00022679"/>
    </source>
</evidence>
<dbReference type="HOGENOM" id="CLU_039592_3_1_12"/>
<evidence type="ECO:0000256" key="8">
    <source>
        <dbReference type="ARBA" id="ARBA00023098"/>
    </source>
</evidence>
<evidence type="ECO:0000256" key="3">
    <source>
        <dbReference type="ARBA" id="ARBA00012333"/>
    </source>
</evidence>
<feature type="active site" evidence="13">
    <location>
        <position position="263"/>
    </location>
</feature>
<dbReference type="Pfam" id="PF08541">
    <property type="entry name" value="ACP_syn_III_C"/>
    <property type="match status" value="1"/>
</dbReference>
<comment type="similarity">
    <text evidence="2 13">Belongs to the thiolase-like superfamily. FabH family.</text>
</comment>
<evidence type="ECO:0000256" key="2">
    <source>
        <dbReference type="ARBA" id="ARBA00008642"/>
    </source>
</evidence>
<dbReference type="KEGG" id="slr:L21SP2_0151"/>
<evidence type="ECO:0000256" key="9">
    <source>
        <dbReference type="ARBA" id="ARBA00023160"/>
    </source>
</evidence>
<keyword evidence="6 13" id="KW-0808">Transferase</keyword>
<evidence type="ECO:0000259" key="14">
    <source>
        <dbReference type="Pfam" id="PF08541"/>
    </source>
</evidence>
<feature type="active site" evidence="13">
    <location>
        <position position="121"/>
    </location>
</feature>
<comment type="catalytic activity">
    <reaction evidence="12">
        <text>malonyl-[ACP] + acetyl-CoA + H(+) = 3-oxobutanoyl-[ACP] + CO2 + CoA</text>
        <dbReference type="Rhea" id="RHEA:12080"/>
        <dbReference type="Rhea" id="RHEA-COMP:9623"/>
        <dbReference type="Rhea" id="RHEA-COMP:9625"/>
        <dbReference type="ChEBI" id="CHEBI:15378"/>
        <dbReference type="ChEBI" id="CHEBI:16526"/>
        <dbReference type="ChEBI" id="CHEBI:57287"/>
        <dbReference type="ChEBI" id="CHEBI:57288"/>
        <dbReference type="ChEBI" id="CHEBI:78449"/>
        <dbReference type="ChEBI" id="CHEBI:78450"/>
        <dbReference type="EC" id="2.3.1.180"/>
    </reaction>
    <physiologicalReaction direction="left-to-right" evidence="12">
        <dbReference type="Rhea" id="RHEA:12081"/>
    </physiologicalReaction>
</comment>
<comment type="subcellular location">
    <subcellularLocation>
        <location evidence="13">Cytoplasm</location>
    </subcellularLocation>
</comment>
<comment type="pathway">
    <text evidence="1 13">Lipid metabolism; fatty acid biosynthesis.</text>
</comment>
<comment type="function">
    <text evidence="13">Catalyzes the condensation reaction of fatty acid synthesis by the addition to an acyl acceptor of two carbons from malonyl-ACP. Catalyzes the first condensation reaction which initiates fatty acid synthesis and may therefore play a role in governing the total rate of fatty acid production. Possesses both acetoacetyl-ACP synthase and acetyl transacylase activities. Its substrate specificity determines the biosynthesis of branched-chain and/or straight-chain of fatty acids.</text>
</comment>
<reference evidence="16 17" key="1">
    <citation type="journal article" date="2015" name="Stand. Genomic Sci.">
        <title>Complete genome sequence and description of Salinispira pacifica gen. nov., sp. nov., a novel spirochaete isolated form a hypersaline microbial mat.</title>
        <authorList>
            <person name="Ben Hania W."/>
            <person name="Joseph M."/>
            <person name="Schumann P."/>
            <person name="Bunk B."/>
            <person name="Fiebig A."/>
            <person name="Sproer C."/>
            <person name="Klenk H.P."/>
            <person name="Fardeau M.L."/>
            <person name="Spring S."/>
        </authorList>
    </citation>
    <scope>NUCLEOTIDE SEQUENCE [LARGE SCALE GENOMIC DNA]</scope>
    <source>
        <strain evidence="16 17">L21-RPul-D2</strain>
    </source>
</reference>
<evidence type="ECO:0000256" key="5">
    <source>
        <dbReference type="ARBA" id="ARBA00022516"/>
    </source>
</evidence>
<dbReference type="Proteomes" id="UP000018680">
    <property type="component" value="Chromosome"/>
</dbReference>
<sequence length="336" mass="36227">MQAYIRSVGAYVPEKIITNDDLAKTIDTNDEWIFSHTGIKERRVAAENEAASDLGYAAVRHALDNISLQDPGGEELKGSDIDLVLLATSTPDYPGLPSTACIVQDKLGAENAGAMDLVAACTGFIYGLETAKNFVLSGAARNVLVVGAEVYSKIINWKDRSTCVLFGDGAGAVVVSPGEKTAGSGIFSSVLGSRGSGVEHLLRPAGGTRTPYVPGITPEEDLYLHMNGRQVYVFAVQAITDSINRLLEINSVSMDEIDHVIPHQANKRIIEAACKRNGWPEEKFFMNIRHYANTSAASIPIAMEEMQRKGLLKRGDKVLTIGFGSGLTFGGNYFIW</sequence>
<keyword evidence="4 13" id="KW-0963">Cytoplasm</keyword>
<dbReference type="GO" id="GO:0005737">
    <property type="term" value="C:cytoplasm"/>
    <property type="evidence" value="ECO:0007669"/>
    <property type="project" value="UniProtKB-SubCell"/>
</dbReference>
<evidence type="ECO:0000256" key="12">
    <source>
        <dbReference type="ARBA" id="ARBA00051096"/>
    </source>
</evidence>
<organism evidence="16 17">
    <name type="scientific">Salinispira pacifica</name>
    <dbReference type="NCBI Taxonomy" id="1307761"/>
    <lineage>
        <taxon>Bacteria</taxon>
        <taxon>Pseudomonadati</taxon>
        <taxon>Spirochaetota</taxon>
        <taxon>Spirochaetia</taxon>
        <taxon>Spirochaetales</taxon>
        <taxon>Spirochaetaceae</taxon>
        <taxon>Salinispira</taxon>
    </lineage>
</organism>
<dbReference type="NCBIfam" id="TIGR00747">
    <property type="entry name" value="fabH"/>
    <property type="match status" value="1"/>
</dbReference>
<evidence type="ECO:0000259" key="15">
    <source>
        <dbReference type="Pfam" id="PF08545"/>
    </source>
</evidence>
<dbReference type="PANTHER" id="PTHR34069">
    <property type="entry name" value="3-OXOACYL-[ACYL-CARRIER-PROTEIN] SYNTHASE 3"/>
    <property type="match status" value="1"/>
</dbReference>
<dbReference type="FunFam" id="3.40.47.10:FF:000004">
    <property type="entry name" value="3-oxoacyl-[acyl-carrier-protein] synthase 3"/>
    <property type="match status" value="1"/>
</dbReference>
<protein>
    <recommendedName>
        <fullName evidence="3 13">Beta-ketoacyl-[acyl-carrier-protein] synthase III</fullName>
        <shortName evidence="13">Beta-ketoacyl-ACP synthase III</shortName>
        <shortName evidence="13">KAS III</shortName>
        <ecNumber evidence="3 13">2.3.1.180</ecNumber>
    </recommendedName>
    <alternativeName>
        <fullName evidence="13">3-oxoacyl-[acyl-carrier-protein] synthase 3</fullName>
    </alternativeName>
    <alternativeName>
        <fullName evidence="13">3-oxoacyl-[acyl-carrier-protein] synthase III</fullName>
    </alternativeName>
</protein>
<keyword evidence="8 13" id="KW-0443">Lipid metabolism</keyword>
<dbReference type="STRING" id="1307761.L21SP2_0151"/>
<dbReference type="InterPro" id="IPR004655">
    <property type="entry name" value="FabH"/>
</dbReference>
<evidence type="ECO:0000256" key="4">
    <source>
        <dbReference type="ARBA" id="ARBA00022490"/>
    </source>
</evidence>
<keyword evidence="5 13" id="KW-0444">Lipid biosynthesis</keyword>
<dbReference type="AlphaFoldDB" id="V5WDC0"/>
<feature type="domain" description="Beta-ketoacyl-[acyl-carrier-protein] synthase III C-terminal" evidence="14">
    <location>
        <begin position="247"/>
        <end position="333"/>
    </location>
</feature>
<dbReference type="GO" id="GO:0004315">
    <property type="term" value="F:3-oxoacyl-[acyl-carrier-protein] synthase activity"/>
    <property type="evidence" value="ECO:0007669"/>
    <property type="project" value="InterPro"/>
</dbReference>
<dbReference type="NCBIfam" id="NF006829">
    <property type="entry name" value="PRK09352.1"/>
    <property type="match status" value="1"/>
</dbReference>
<dbReference type="UniPathway" id="UPA00094"/>
<gene>
    <name evidence="13" type="primary">fabH</name>
    <name evidence="16" type="ORF">L21SP2_0151</name>
</gene>
<dbReference type="GO" id="GO:0006633">
    <property type="term" value="P:fatty acid biosynthetic process"/>
    <property type="evidence" value="ECO:0007669"/>
    <property type="project" value="UniProtKB-UniRule"/>
</dbReference>
<dbReference type="GO" id="GO:0033818">
    <property type="term" value="F:beta-ketoacyl-acyl-carrier-protein synthase III activity"/>
    <property type="evidence" value="ECO:0007669"/>
    <property type="project" value="UniProtKB-UniRule"/>
</dbReference>
<dbReference type="PANTHER" id="PTHR34069:SF2">
    <property type="entry name" value="BETA-KETOACYL-[ACYL-CARRIER-PROTEIN] SYNTHASE III"/>
    <property type="match status" value="1"/>
</dbReference>
<comment type="subunit">
    <text evidence="13">Homodimer.</text>
</comment>
<dbReference type="Gene3D" id="3.40.47.10">
    <property type="match status" value="1"/>
</dbReference>
<dbReference type="InterPro" id="IPR013747">
    <property type="entry name" value="ACP_syn_III_C"/>
</dbReference>
<dbReference type="HAMAP" id="MF_01815">
    <property type="entry name" value="FabH"/>
    <property type="match status" value="1"/>
</dbReference>
<accession>V5WDC0</accession>
<feature type="active site" evidence="13">
    <location>
        <position position="293"/>
    </location>
</feature>
<evidence type="ECO:0000256" key="1">
    <source>
        <dbReference type="ARBA" id="ARBA00005194"/>
    </source>
</evidence>
<dbReference type="InterPro" id="IPR013751">
    <property type="entry name" value="ACP_syn_III_N"/>
</dbReference>
<evidence type="ECO:0000256" key="7">
    <source>
        <dbReference type="ARBA" id="ARBA00022832"/>
    </source>
</evidence>
<feature type="region of interest" description="ACP-binding" evidence="13">
    <location>
        <begin position="264"/>
        <end position="268"/>
    </location>
</feature>
<evidence type="ECO:0000313" key="17">
    <source>
        <dbReference type="Proteomes" id="UP000018680"/>
    </source>
</evidence>
<dbReference type="InterPro" id="IPR016039">
    <property type="entry name" value="Thiolase-like"/>
</dbReference>
<keyword evidence="11 13" id="KW-0012">Acyltransferase</keyword>
<dbReference type="GO" id="GO:0044550">
    <property type="term" value="P:secondary metabolite biosynthetic process"/>
    <property type="evidence" value="ECO:0007669"/>
    <property type="project" value="TreeGrafter"/>
</dbReference>
<keyword evidence="7 13" id="KW-0276">Fatty acid metabolism</keyword>
<evidence type="ECO:0000256" key="11">
    <source>
        <dbReference type="ARBA" id="ARBA00023315"/>
    </source>
</evidence>
<dbReference type="RefSeq" id="WP_024266528.1">
    <property type="nucleotide sequence ID" value="NC_023035.1"/>
</dbReference>
<evidence type="ECO:0000256" key="13">
    <source>
        <dbReference type="HAMAP-Rule" id="MF_01815"/>
    </source>
</evidence>
<dbReference type="EC" id="2.3.1.180" evidence="3 13"/>
<evidence type="ECO:0000256" key="10">
    <source>
        <dbReference type="ARBA" id="ARBA00023268"/>
    </source>
</evidence>
<feature type="domain" description="Beta-ketoacyl-[acyl-carrier-protein] synthase III N-terminal" evidence="15">
    <location>
        <begin position="115"/>
        <end position="195"/>
    </location>
</feature>
<comment type="domain">
    <text evidence="13">The last Arg residue of the ACP-binding site is essential for the weak association between ACP/AcpP and FabH.</text>
</comment>
<name>V5WDC0_9SPIO</name>
<dbReference type="CDD" id="cd00830">
    <property type="entry name" value="KAS_III"/>
    <property type="match status" value="1"/>
</dbReference>
<dbReference type="EMBL" id="CP006939">
    <property type="protein sequence ID" value="AHC13595.1"/>
    <property type="molecule type" value="Genomic_DNA"/>
</dbReference>
<dbReference type="OrthoDB" id="9815506at2"/>